<sequence>MDPHPDHGEGAGWEEGARLVPMDVAWEDVIEETDYITQAGQAGHRGGTQASRGTQHPLSGQASGGASEAGGSTMDTAAPGEYGECAAGSGESSGGGGLG</sequence>
<reference evidence="2 3" key="1">
    <citation type="journal article" date="2015" name="Genome Biol. Evol.">
        <title>Comparative Genomics of a Bacterivorous Green Alga Reveals Evolutionary Causalities and Consequences of Phago-Mixotrophic Mode of Nutrition.</title>
        <authorList>
            <person name="Burns J.A."/>
            <person name="Paasch A."/>
            <person name="Narechania A."/>
            <person name="Kim E."/>
        </authorList>
    </citation>
    <scope>NUCLEOTIDE SEQUENCE [LARGE SCALE GENOMIC DNA]</scope>
    <source>
        <strain evidence="2 3">PLY_AMNH</strain>
    </source>
</reference>
<protein>
    <submittedName>
        <fullName evidence="2">Uncharacterized protein</fullName>
    </submittedName>
</protein>
<organism evidence="2 3">
    <name type="scientific">Cymbomonas tetramitiformis</name>
    <dbReference type="NCBI Taxonomy" id="36881"/>
    <lineage>
        <taxon>Eukaryota</taxon>
        <taxon>Viridiplantae</taxon>
        <taxon>Chlorophyta</taxon>
        <taxon>Pyramimonadophyceae</taxon>
        <taxon>Pyramimonadales</taxon>
        <taxon>Pyramimonadaceae</taxon>
        <taxon>Cymbomonas</taxon>
    </lineage>
</organism>
<feature type="region of interest" description="Disordered" evidence="1">
    <location>
        <begin position="35"/>
        <end position="99"/>
    </location>
</feature>
<feature type="compositionally biased region" description="Polar residues" evidence="1">
    <location>
        <begin position="48"/>
        <end position="58"/>
    </location>
</feature>
<dbReference type="Proteomes" id="UP001190700">
    <property type="component" value="Unassembled WGS sequence"/>
</dbReference>
<accession>A0AAE0H0L0</accession>
<feature type="compositionally biased region" description="Low complexity" evidence="1">
    <location>
        <begin position="59"/>
        <end position="72"/>
    </location>
</feature>
<dbReference type="EMBL" id="LGRX02000779">
    <property type="protein sequence ID" value="KAK3287640.1"/>
    <property type="molecule type" value="Genomic_DNA"/>
</dbReference>
<evidence type="ECO:0000313" key="3">
    <source>
        <dbReference type="Proteomes" id="UP001190700"/>
    </source>
</evidence>
<evidence type="ECO:0000256" key="1">
    <source>
        <dbReference type="SAM" id="MobiDB-lite"/>
    </source>
</evidence>
<gene>
    <name evidence="2" type="ORF">CYMTET_4864</name>
</gene>
<name>A0AAE0H0L0_9CHLO</name>
<feature type="compositionally biased region" description="Low complexity" evidence="1">
    <location>
        <begin position="80"/>
        <end position="90"/>
    </location>
</feature>
<keyword evidence="3" id="KW-1185">Reference proteome</keyword>
<proteinExistence type="predicted"/>
<dbReference type="AlphaFoldDB" id="A0AAE0H0L0"/>
<comment type="caution">
    <text evidence="2">The sequence shown here is derived from an EMBL/GenBank/DDBJ whole genome shotgun (WGS) entry which is preliminary data.</text>
</comment>
<evidence type="ECO:0000313" key="2">
    <source>
        <dbReference type="EMBL" id="KAK3287640.1"/>
    </source>
</evidence>